<evidence type="ECO:0000259" key="17">
    <source>
        <dbReference type="Pfam" id="PF07732"/>
    </source>
</evidence>
<feature type="domain" description="Plastocyanin-like" evidence="17">
    <location>
        <begin position="38"/>
        <end position="150"/>
    </location>
</feature>
<dbReference type="Proteomes" id="UP000008311">
    <property type="component" value="Unassembled WGS sequence"/>
</dbReference>
<dbReference type="InterPro" id="IPR033138">
    <property type="entry name" value="Cu_oxidase_CS"/>
</dbReference>
<dbReference type="Gene3D" id="2.60.40.420">
    <property type="entry name" value="Cupredoxins - blue copper proteins"/>
    <property type="match status" value="3"/>
</dbReference>
<evidence type="ECO:0000256" key="10">
    <source>
        <dbReference type="ARBA" id="ARBA00023008"/>
    </source>
</evidence>
<comment type="function">
    <text evidence="13">Lignin degradation and detoxification of lignin-derived products.</text>
</comment>
<evidence type="ECO:0000256" key="13">
    <source>
        <dbReference type="RuleBase" id="RU361119"/>
    </source>
</evidence>
<evidence type="ECO:0000256" key="7">
    <source>
        <dbReference type="ARBA" id="ARBA00022723"/>
    </source>
</evidence>
<comment type="catalytic activity">
    <reaction evidence="1 13">
        <text>4 hydroquinone + O2 = 4 benzosemiquinone + 2 H2O</text>
        <dbReference type="Rhea" id="RHEA:11276"/>
        <dbReference type="ChEBI" id="CHEBI:15377"/>
        <dbReference type="ChEBI" id="CHEBI:15379"/>
        <dbReference type="ChEBI" id="CHEBI:17594"/>
        <dbReference type="ChEBI" id="CHEBI:17977"/>
        <dbReference type="EC" id="1.10.3.2"/>
    </reaction>
</comment>
<evidence type="ECO:0000256" key="14">
    <source>
        <dbReference type="SAM" id="MobiDB-lite"/>
    </source>
</evidence>
<dbReference type="PANTHER" id="PTHR11709">
    <property type="entry name" value="MULTI-COPPER OXIDASE"/>
    <property type="match status" value="1"/>
</dbReference>
<organism evidence="18 19">
    <name type="scientific">Ricinus communis</name>
    <name type="common">Castor bean</name>
    <dbReference type="NCBI Taxonomy" id="3988"/>
    <lineage>
        <taxon>Eukaryota</taxon>
        <taxon>Viridiplantae</taxon>
        <taxon>Streptophyta</taxon>
        <taxon>Embryophyta</taxon>
        <taxon>Tracheophyta</taxon>
        <taxon>Spermatophyta</taxon>
        <taxon>Magnoliopsida</taxon>
        <taxon>eudicotyledons</taxon>
        <taxon>Gunneridae</taxon>
        <taxon>Pentapetalae</taxon>
        <taxon>rosids</taxon>
        <taxon>fabids</taxon>
        <taxon>Malpighiales</taxon>
        <taxon>Euphorbiaceae</taxon>
        <taxon>Acalyphoideae</taxon>
        <taxon>Acalypheae</taxon>
        <taxon>Ricinus</taxon>
    </lineage>
</organism>
<keyword evidence="19" id="KW-1185">Reference proteome</keyword>
<dbReference type="GO" id="GO:0052716">
    <property type="term" value="F:hydroquinone:oxygen oxidoreductase activity"/>
    <property type="evidence" value="ECO:0007669"/>
    <property type="project" value="UniProtKB-EC"/>
</dbReference>
<dbReference type="EMBL" id="EQ974026">
    <property type="protein sequence ID" value="EEF35293.1"/>
    <property type="molecule type" value="Genomic_DNA"/>
</dbReference>
<dbReference type="SUPFAM" id="SSF49503">
    <property type="entry name" value="Cupredoxins"/>
    <property type="match status" value="3"/>
</dbReference>
<evidence type="ECO:0000256" key="3">
    <source>
        <dbReference type="ARBA" id="ARBA00010609"/>
    </source>
</evidence>
<evidence type="ECO:0000259" key="16">
    <source>
        <dbReference type="Pfam" id="PF07731"/>
    </source>
</evidence>
<dbReference type="PROSITE" id="PS00080">
    <property type="entry name" value="MULTICOPPER_OXIDASE2"/>
    <property type="match status" value="1"/>
</dbReference>
<evidence type="ECO:0000259" key="15">
    <source>
        <dbReference type="Pfam" id="PF00394"/>
    </source>
</evidence>
<dbReference type="InterPro" id="IPR011707">
    <property type="entry name" value="Cu-oxidase-like_N"/>
</dbReference>
<gene>
    <name evidence="18" type="ORF">RCOM_0298470</name>
</gene>
<dbReference type="OMA" id="MNELPCQ"/>
<dbReference type="OrthoDB" id="2121828at2759"/>
<dbReference type="Pfam" id="PF07732">
    <property type="entry name" value="Cu-oxidase_3"/>
    <property type="match status" value="1"/>
</dbReference>
<dbReference type="eggNOG" id="KOG1263">
    <property type="taxonomic scope" value="Eukaryota"/>
</dbReference>
<feature type="domain" description="Plastocyanin-like" evidence="16">
    <location>
        <begin position="419"/>
        <end position="552"/>
    </location>
</feature>
<evidence type="ECO:0000256" key="2">
    <source>
        <dbReference type="ARBA" id="ARBA00004271"/>
    </source>
</evidence>
<evidence type="ECO:0000256" key="11">
    <source>
        <dbReference type="ARBA" id="ARBA00023180"/>
    </source>
</evidence>
<dbReference type="CDD" id="cd13849">
    <property type="entry name" value="CuRO_1_LCC_plant"/>
    <property type="match status" value="1"/>
</dbReference>
<dbReference type="PANTHER" id="PTHR11709:SF397">
    <property type="entry name" value="LACCASE"/>
    <property type="match status" value="1"/>
</dbReference>
<dbReference type="InParanoid" id="B9SMB1"/>
<evidence type="ECO:0000256" key="6">
    <source>
        <dbReference type="ARBA" id="ARBA00022525"/>
    </source>
</evidence>
<evidence type="ECO:0000256" key="5">
    <source>
        <dbReference type="ARBA" id="ARBA00022523"/>
    </source>
</evidence>
<feature type="domain" description="Plastocyanin-like" evidence="15">
    <location>
        <begin position="164"/>
        <end position="312"/>
    </location>
</feature>
<dbReference type="InterPro" id="IPR011706">
    <property type="entry name" value="Cu-oxidase_C"/>
</dbReference>
<dbReference type="InterPro" id="IPR045087">
    <property type="entry name" value="Cu-oxidase_fam"/>
</dbReference>
<dbReference type="Pfam" id="PF00394">
    <property type="entry name" value="Cu-oxidase"/>
    <property type="match status" value="1"/>
</dbReference>
<dbReference type="FunFam" id="2.60.40.420:FF:000045">
    <property type="entry name" value="Laccase 2"/>
    <property type="match status" value="1"/>
</dbReference>
<sequence>MKAKMGWNPCLVGDIFLASLVFGLAHGAAHHYYDFILKETNFTRLCSTKSMLTVNDSFPGPEIHVHKGDTVFVNVHNHGEYGVTIHWHGVRQPRNPWSDGPENVTQCLIPPGTSFIQEINFSSEEGTLWWHAHSDWSRATVHGAIVIYPEHGTSYPFPKPDAESTIVLASWYKADVMNMITQALATGADPNVSDAFTINGQPGDLYDCSNETIYRMMIEYGKTYLIRIINAILNEEMFFGIARHNLTIVGTDGAYVKPVTVDYIVITPGQTMDVLVTANQAPSRYYIVSSPFADTTSAFDNTTTTAILEYTNGNCTTPPSPISLPIFPAYNDSDAVAVFTSKLKALASSEHPINVPKNVTRHLYMTISTNLLPCPNASCSGSSNGDRLSASLNNISFNYPFTSILQAYYWNWSNIFTTDFPDEPPVYFNFTGNVDNITLYTSLGTNVIMVDYNESVEIVFQGTNLMVAENHPMHLHGFSFFLVGTGRGNFDNATDPLKYNLIDPPEVNTIGVPKNGWAAIRFYADNPGVWFVHCHLERHTSWGMDTVIIVKNGGTNDTSIRSPPPYMPPCSMS</sequence>
<dbReference type="InterPro" id="IPR034285">
    <property type="entry name" value="CuRO_2_LCC"/>
</dbReference>
<evidence type="ECO:0000256" key="1">
    <source>
        <dbReference type="ARBA" id="ARBA00000349"/>
    </source>
</evidence>
<dbReference type="EC" id="1.10.3.2" evidence="4 13"/>
<keyword evidence="8 13" id="KW-0677">Repeat</keyword>
<protein>
    <recommendedName>
        <fullName evidence="4 13">Laccase</fullName>
        <ecNumber evidence="4 13">1.10.3.2</ecNumber>
    </recommendedName>
    <alternativeName>
        <fullName evidence="13">Benzenediol:oxygen oxidoreductase</fullName>
    </alternativeName>
    <alternativeName>
        <fullName evidence="13">Diphenol oxidase</fullName>
    </alternativeName>
    <alternativeName>
        <fullName evidence="13">Urishiol oxidase</fullName>
    </alternativeName>
</protein>
<dbReference type="PROSITE" id="PS00079">
    <property type="entry name" value="MULTICOPPER_OXIDASE1"/>
    <property type="match status" value="1"/>
</dbReference>
<keyword evidence="12 13" id="KW-0439">Lignin degradation</keyword>
<dbReference type="InterPro" id="IPR034289">
    <property type="entry name" value="CuRO_3_LCC"/>
</dbReference>
<keyword evidence="7 13" id="KW-0479">Metal-binding</keyword>
<evidence type="ECO:0000256" key="8">
    <source>
        <dbReference type="ARBA" id="ARBA00022737"/>
    </source>
</evidence>
<keyword evidence="5 13" id="KW-0052">Apoplast</keyword>
<reference evidence="19" key="1">
    <citation type="journal article" date="2010" name="Nat. Biotechnol.">
        <title>Draft genome sequence of the oilseed species Ricinus communis.</title>
        <authorList>
            <person name="Chan A.P."/>
            <person name="Crabtree J."/>
            <person name="Zhao Q."/>
            <person name="Lorenzi H."/>
            <person name="Orvis J."/>
            <person name="Puiu D."/>
            <person name="Melake-Berhan A."/>
            <person name="Jones K.M."/>
            <person name="Redman J."/>
            <person name="Chen G."/>
            <person name="Cahoon E.B."/>
            <person name="Gedil M."/>
            <person name="Stanke M."/>
            <person name="Haas B.J."/>
            <person name="Wortman J.R."/>
            <person name="Fraser-Liggett C.M."/>
            <person name="Ravel J."/>
            <person name="Rabinowicz P.D."/>
        </authorList>
    </citation>
    <scope>NUCLEOTIDE SEQUENCE [LARGE SCALE GENOMIC DNA]</scope>
    <source>
        <strain evidence="19">cv. Hale</strain>
    </source>
</reference>
<dbReference type="KEGG" id="rcu:8281431"/>
<keyword evidence="6 13" id="KW-0964">Secreted</keyword>
<comment type="cofactor">
    <cofactor evidence="13">
        <name>Cu cation</name>
        <dbReference type="ChEBI" id="CHEBI:23378"/>
    </cofactor>
    <text evidence="13">Binds 4 Cu cations per monomer.</text>
</comment>
<evidence type="ECO:0000256" key="4">
    <source>
        <dbReference type="ARBA" id="ARBA00012297"/>
    </source>
</evidence>
<evidence type="ECO:0000256" key="9">
    <source>
        <dbReference type="ARBA" id="ARBA00023002"/>
    </source>
</evidence>
<feature type="compositionally biased region" description="Pro residues" evidence="14">
    <location>
        <begin position="562"/>
        <end position="573"/>
    </location>
</feature>
<dbReference type="InterPro" id="IPR002355">
    <property type="entry name" value="Cu_oxidase_Cu_BS"/>
</dbReference>
<evidence type="ECO:0000256" key="12">
    <source>
        <dbReference type="ARBA" id="ARBA00023185"/>
    </source>
</evidence>
<keyword evidence="9 13" id="KW-0560">Oxidoreductase</keyword>
<proteinExistence type="inferred from homology"/>
<dbReference type="NCBIfam" id="TIGR03389">
    <property type="entry name" value="laccase"/>
    <property type="match status" value="1"/>
</dbReference>
<name>B9SMB1_RICCO</name>
<keyword evidence="10 13" id="KW-0186">Copper</keyword>
<dbReference type="GO" id="GO:0005507">
    <property type="term" value="F:copper ion binding"/>
    <property type="evidence" value="ECO:0007669"/>
    <property type="project" value="InterPro"/>
</dbReference>
<dbReference type="GO" id="GO:0048046">
    <property type="term" value="C:apoplast"/>
    <property type="evidence" value="ECO:0007669"/>
    <property type="project" value="UniProtKB-SubCell"/>
</dbReference>
<dbReference type="AlphaFoldDB" id="B9SMB1"/>
<feature type="region of interest" description="Disordered" evidence="14">
    <location>
        <begin position="554"/>
        <end position="573"/>
    </location>
</feature>
<dbReference type="Pfam" id="PF07731">
    <property type="entry name" value="Cu-oxidase_2"/>
    <property type="match status" value="1"/>
</dbReference>
<accession>B9SMB1</accession>
<dbReference type="InterPro" id="IPR017761">
    <property type="entry name" value="Laccase"/>
</dbReference>
<dbReference type="InterPro" id="IPR008972">
    <property type="entry name" value="Cupredoxin"/>
</dbReference>
<keyword evidence="11" id="KW-0325">Glycoprotein</keyword>
<dbReference type="GO" id="GO:0016491">
    <property type="term" value="F:oxidoreductase activity"/>
    <property type="evidence" value="ECO:0000318"/>
    <property type="project" value="GO_Central"/>
</dbReference>
<dbReference type="InterPro" id="IPR034288">
    <property type="entry name" value="CuRO_1_LCC"/>
</dbReference>
<evidence type="ECO:0000313" key="19">
    <source>
        <dbReference type="Proteomes" id="UP000008311"/>
    </source>
</evidence>
<dbReference type="CDD" id="cd13875">
    <property type="entry name" value="CuRO_2_LCC_plant"/>
    <property type="match status" value="1"/>
</dbReference>
<dbReference type="GO" id="GO:0046274">
    <property type="term" value="P:lignin catabolic process"/>
    <property type="evidence" value="ECO:0007669"/>
    <property type="project" value="UniProtKB-KW"/>
</dbReference>
<comment type="subcellular location">
    <subcellularLocation>
        <location evidence="2 13">Secreted</location>
        <location evidence="2 13">Extracellular space</location>
        <location evidence="2 13">Apoplast</location>
    </subcellularLocation>
</comment>
<dbReference type="InterPro" id="IPR001117">
    <property type="entry name" value="Cu-oxidase_2nd"/>
</dbReference>
<dbReference type="CDD" id="cd13897">
    <property type="entry name" value="CuRO_3_LCC_plant"/>
    <property type="match status" value="1"/>
</dbReference>
<evidence type="ECO:0000313" key="18">
    <source>
        <dbReference type="EMBL" id="EEF35293.1"/>
    </source>
</evidence>
<comment type="similarity">
    <text evidence="3 13">Belongs to the multicopper oxidase family.</text>
</comment>